<reference evidence="2 3" key="1">
    <citation type="journal article" date="2014" name="Curr. Biol.">
        <title>The genome of the clonal raider ant Cerapachys biroi.</title>
        <authorList>
            <person name="Oxley P.R."/>
            <person name="Ji L."/>
            <person name="Fetter-Pruneda I."/>
            <person name="McKenzie S.K."/>
            <person name="Li C."/>
            <person name="Hu H."/>
            <person name="Zhang G."/>
            <person name="Kronauer D.J."/>
        </authorList>
    </citation>
    <scope>NUCLEOTIDE SEQUENCE [LARGE SCALE GENOMIC DNA]</scope>
</reference>
<keyword evidence="1" id="KW-0812">Transmembrane</keyword>
<dbReference type="Proteomes" id="UP000053097">
    <property type="component" value="Unassembled WGS sequence"/>
</dbReference>
<proteinExistence type="predicted"/>
<keyword evidence="1" id="KW-0472">Membrane</keyword>
<keyword evidence="1" id="KW-1133">Transmembrane helix</keyword>
<accession>A0A026WQ60</accession>
<protein>
    <submittedName>
        <fullName evidence="2">Uncharacterized protein</fullName>
    </submittedName>
</protein>
<gene>
    <name evidence="2" type="ORF">X777_02495</name>
</gene>
<organism evidence="2 3">
    <name type="scientific">Ooceraea biroi</name>
    <name type="common">Clonal raider ant</name>
    <name type="synonym">Cerapachys biroi</name>
    <dbReference type="NCBI Taxonomy" id="2015173"/>
    <lineage>
        <taxon>Eukaryota</taxon>
        <taxon>Metazoa</taxon>
        <taxon>Ecdysozoa</taxon>
        <taxon>Arthropoda</taxon>
        <taxon>Hexapoda</taxon>
        <taxon>Insecta</taxon>
        <taxon>Pterygota</taxon>
        <taxon>Neoptera</taxon>
        <taxon>Endopterygota</taxon>
        <taxon>Hymenoptera</taxon>
        <taxon>Apocrita</taxon>
        <taxon>Aculeata</taxon>
        <taxon>Formicoidea</taxon>
        <taxon>Formicidae</taxon>
        <taxon>Dorylinae</taxon>
        <taxon>Ooceraea</taxon>
    </lineage>
</organism>
<sequence>MRLTRLRNVRVEARVLENGARACESARIDVSSMILGLLHVITIASLVLIMDKADDSFLPTLFPPAGCVLNERKRRLCTVERETRSPRSQRHVSMEMLLKLEMMREQIGKMQGAHESQNALKFFSVFVMEFLDLFRRHA</sequence>
<dbReference type="AlphaFoldDB" id="A0A026WQ60"/>
<dbReference type="EMBL" id="KK107151">
    <property type="protein sequence ID" value="EZA57244.1"/>
    <property type="molecule type" value="Genomic_DNA"/>
</dbReference>
<feature type="transmembrane region" description="Helical" evidence="1">
    <location>
        <begin position="30"/>
        <end position="50"/>
    </location>
</feature>
<evidence type="ECO:0000313" key="3">
    <source>
        <dbReference type="Proteomes" id="UP000053097"/>
    </source>
</evidence>
<name>A0A026WQ60_OOCBI</name>
<evidence type="ECO:0000256" key="1">
    <source>
        <dbReference type="SAM" id="Phobius"/>
    </source>
</evidence>
<keyword evidence="3" id="KW-1185">Reference proteome</keyword>
<evidence type="ECO:0000313" key="2">
    <source>
        <dbReference type="EMBL" id="EZA57244.1"/>
    </source>
</evidence>